<dbReference type="OrthoDB" id="85381at2157"/>
<dbReference type="GO" id="GO:0016301">
    <property type="term" value="F:kinase activity"/>
    <property type="evidence" value="ECO:0007669"/>
    <property type="project" value="UniProtKB-KW"/>
</dbReference>
<accession>E8R8R8</accession>
<name>E8R8R8_DESM0</name>
<proteinExistence type="inferred from homology"/>
<dbReference type="Pfam" id="PF13207">
    <property type="entry name" value="AAA_17"/>
    <property type="match status" value="1"/>
</dbReference>
<dbReference type="RefSeq" id="WP_013562116.1">
    <property type="nucleotide sequence ID" value="NC_014961.1"/>
</dbReference>
<evidence type="ECO:0000256" key="2">
    <source>
        <dbReference type="ARBA" id="ARBA00022840"/>
    </source>
</evidence>
<dbReference type="AlphaFoldDB" id="E8R8R8"/>
<dbReference type="EMBL" id="CP002363">
    <property type="protein sequence ID" value="ADV64894.1"/>
    <property type="molecule type" value="Genomic_DNA"/>
</dbReference>
<dbReference type="HAMAP" id="MF_01111">
    <property type="entry name" value="UPF0200"/>
    <property type="match status" value="1"/>
</dbReference>
<reference evidence="5" key="1">
    <citation type="submission" date="2010-11" db="EMBL/GenBank/DDBJ databases">
        <title>The complete genome of Desulfurococcus mucosus DSM 2162.</title>
        <authorList>
            <consortium name="US DOE Joint Genome Institute (JGI-PGF)"/>
            <person name="Lucas S."/>
            <person name="Copeland A."/>
            <person name="Lapidus A."/>
            <person name="Bruce D."/>
            <person name="Goodwin L."/>
            <person name="Pitluck S."/>
            <person name="Kyrpides N."/>
            <person name="Mavromatis K."/>
            <person name="Pagani I."/>
            <person name="Ivanova N."/>
            <person name="Ovchinnikova G."/>
            <person name="Chertkov O."/>
            <person name="Held B."/>
            <person name="Brettin T."/>
            <person name="Detter J.C."/>
            <person name="Tapia R."/>
            <person name="Han C."/>
            <person name="Land M."/>
            <person name="Hauser L."/>
            <person name="Markowitz V."/>
            <person name="Cheng J.-F."/>
            <person name="Hugenholtz P."/>
            <person name="Woyke T."/>
            <person name="Wu D."/>
            <person name="Wirth R."/>
            <person name="Bilek Y."/>
            <person name="Hader T."/>
            <person name="Klenk H.-P."/>
            <person name="Eisen J.A."/>
        </authorList>
    </citation>
    <scope>NUCLEOTIDE SEQUENCE [LARGE SCALE GENOMIC DNA]</scope>
    <source>
        <strain evidence="5">ATCC 35584 / DSM 2162 / JCM 9187 / O7/1</strain>
    </source>
</reference>
<keyword evidence="1 3" id="KW-0547">Nucleotide-binding</keyword>
<keyword evidence="5" id="KW-1185">Reference proteome</keyword>
<protein>
    <recommendedName>
        <fullName evidence="3">UPF0200 protein Desmu_0585</fullName>
    </recommendedName>
</protein>
<dbReference type="PANTHER" id="PTHR41930">
    <property type="entry name" value="UPF0200 PROTEIN MJ1399"/>
    <property type="match status" value="1"/>
</dbReference>
<dbReference type="InterPro" id="IPR022970">
    <property type="entry name" value="NTP_hydrolase-rel"/>
</dbReference>
<dbReference type="GO" id="GO:0005524">
    <property type="term" value="F:ATP binding"/>
    <property type="evidence" value="ECO:0007669"/>
    <property type="project" value="UniProtKB-UniRule"/>
</dbReference>
<dbReference type="Gene3D" id="3.40.50.300">
    <property type="entry name" value="P-loop containing nucleotide triphosphate hydrolases"/>
    <property type="match status" value="1"/>
</dbReference>
<gene>
    <name evidence="4" type="ordered locus">Desmu_0585</name>
</gene>
<feature type="binding site" evidence="3">
    <location>
        <begin position="8"/>
        <end position="15"/>
    </location>
    <ligand>
        <name>ATP</name>
        <dbReference type="ChEBI" id="CHEBI:30616"/>
    </ligand>
</feature>
<evidence type="ECO:0000313" key="4">
    <source>
        <dbReference type="EMBL" id="ADV64894.1"/>
    </source>
</evidence>
<dbReference type="HOGENOM" id="CLU_096329_1_0_2"/>
<dbReference type="STRING" id="765177.Desmu_0585"/>
<comment type="similarity">
    <text evidence="3">Belongs to the UPF0200 family.</text>
</comment>
<dbReference type="InterPro" id="IPR027417">
    <property type="entry name" value="P-loop_NTPase"/>
</dbReference>
<dbReference type="eggNOG" id="arCOG01045">
    <property type="taxonomic scope" value="Archaea"/>
</dbReference>
<reference evidence="4 5" key="2">
    <citation type="journal article" date="2011" name="Stand. Genomic Sci.">
        <title>Complete genome sequence of Desulfurococcus mucosus type strain (O7/1).</title>
        <authorList>
            <person name="Wirth R."/>
            <person name="Chertkov O."/>
            <person name="Held B."/>
            <person name="Lapidus A."/>
            <person name="Nolan M."/>
            <person name="Lucas S."/>
            <person name="Hammon N."/>
            <person name="Deshpande S."/>
            <person name="Cheng J.F."/>
            <person name="Tapia R."/>
            <person name="Han C."/>
            <person name="Goodwin L."/>
            <person name="Pitluck S."/>
            <person name="Liolios K."/>
            <person name="Ioanna P."/>
            <person name="Ivanova N."/>
            <person name="Mavromatis K."/>
            <person name="Mikhailova N."/>
            <person name="Pati A."/>
            <person name="Chen A."/>
            <person name="Palaniappan K."/>
            <person name="Land M."/>
            <person name="Hauser L."/>
            <person name="Chang Y.J."/>
            <person name="Jeffries C.D."/>
            <person name="Bilek Y."/>
            <person name="Hader T."/>
            <person name="Rohde M."/>
            <person name="Spring S."/>
            <person name="Sikorski J."/>
            <person name="Goker M."/>
            <person name="Woyke T."/>
            <person name="Bristow J."/>
            <person name="Eisen J.A."/>
            <person name="Markowitz V."/>
            <person name="Hugenholtz P."/>
            <person name="Kyrpides N.C."/>
            <person name="Klenk H.P."/>
        </authorList>
    </citation>
    <scope>NUCLEOTIDE SEQUENCE [LARGE SCALE GENOMIC DNA]</scope>
    <source>
        <strain evidence="5">ATCC 35584 / DSM 2162 / JCM 9187 / O7/1</strain>
    </source>
</reference>
<keyword evidence="2 3" id="KW-0067">ATP-binding</keyword>
<keyword evidence="4" id="KW-0418">Kinase</keyword>
<dbReference type="KEGG" id="dmu:Desmu_0585"/>
<organism evidence="4 5">
    <name type="scientific">Desulfurococcus mucosus (strain ATCC 35584 / DSM 2162 / JCM 9187 / O7/1)</name>
    <dbReference type="NCBI Taxonomy" id="765177"/>
    <lineage>
        <taxon>Archaea</taxon>
        <taxon>Thermoproteota</taxon>
        <taxon>Thermoprotei</taxon>
        <taxon>Desulfurococcales</taxon>
        <taxon>Desulfurococcaceae</taxon>
        <taxon>Desulfurococcus</taxon>
    </lineage>
</organism>
<evidence type="ECO:0000256" key="3">
    <source>
        <dbReference type="HAMAP-Rule" id="MF_01111"/>
    </source>
</evidence>
<sequence precursor="true">MLFILVAGMPGSGKSIVVEAARKLGLPVYTMGDVIREEVARRYGVVTPELMVSTSSELRRKHGENIVAVRTIEKIGRENSVVVVDGVRSLIEVEEFKKHGDVVIVAVHASPRTRFRRLLERKRPGDPSSYEEFLKRDMTELGFGLGSVIALADYMIVNESSTREAEEEAFKILVNLVGRSGQSRG</sequence>
<dbReference type="Proteomes" id="UP000001068">
    <property type="component" value="Chromosome"/>
</dbReference>
<evidence type="ECO:0000256" key="1">
    <source>
        <dbReference type="ARBA" id="ARBA00022741"/>
    </source>
</evidence>
<dbReference type="GeneID" id="10153279"/>
<keyword evidence="4" id="KW-0808">Transferase</keyword>
<evidence type="ECO:0000313" key="5">
    <source>
        <dbReference type="Proteomes" id="UP000001068"/>
    </source>
</evidence>
<dbReference type="SUPFAM" id="SSF52540">
    <property type="entry name" value="P-loop containing nucleoside triphosphate hydrolases"/>
    <property type="match status" value="1"/>
</dbReference>
<dbReference type="PANTHER" id="PTHR41930:SF1">
    <property type="entry name" value="DEPHOSPHO-COA KINASE"/>
    <property type="match status" value="1"/>
</dbReference>